<comment type="caution">
    <text evidence="2">The sequence shown here is derived from an EMBL/GenBank/DDBJ whole genome shotgun (WGS) entry which is preliminary data.</text>
</comment>
<gene>
    <name evidence="2" type="ORF">ACFFUR_04485</name>
</gene>
<name>A0ABV5J428_9BACT</name>
<sequence>MRIALLILFSFFFSTWVKAQVDNHYQRSSLYFYYGTSGGNLRDFDEMLESRGAEELKNNYHTFGMGYQNRFNDFILGAEIYQNNGVGMNFRDYKIDYRTTRIFLNVGYSFTEEGKFHLIHYMSMGLGSLNFEMLQHREPESINDFLTDPARGYILRKNNLHKGSQYFGVFLTEIGFQMGYDLIFPPYEEVITLMSKFGYSFNPFEDSWVKQGVSFDNIQSGAFFRIGAGISLPKSNYFYRDASLSAQLIYGLHFTRPSELNQLLEQHGWRTFSGIPKNWGAKILGENRGNLYGVDLYNLALSNQASDVYEQTLNSIRIYGNIGKKLYERKNFELSLLGGLGYGQLRYSMLHLRKLDFPGLMDIPNYDGELKKGGLMAKPEFILAYAMPLSKKKSLDIIYSVNAGYEMPIGNYKLADLKMTQFMNGPYVQFGLGVRP</sequence>
<protein>
    <recommendedName>
        <fullName evidence="4">DUF5723 domain-containing protein</fullName>
    </recommendedName>
</protein>
<dbReference type="EMBL" id="JBHMEW010000039">
    <property type="protein sequence ID" value="MFB9211053.1"/>
    <property type="molecule type" value="Genomic_DNA"/>
</dbReference>
<evidence type="ECO:0000256" key="1">
    <source>
        <dbReference type="SAM" id="SignalP"/>
    </source>
</evidence>
<accession>A0ABV5J428</accession>
<keyword evidence="3" id="KW-1185">Reference proteome</keyword>
<keyword evidence="1" id="KW-0732">Signal</keyword>
<evidence type="ECO:0008006" key="4">
    <source>
        <dbReference type="Google" id="ProtNLM"/>
    </source>
</evidence>
<organism evidence="2 3">
    <name type="scientific">Echinicola jeungdonensis</name>
    <dbReference type="NCBI Taxonomy" id="709343"/>
    <lineage>
        <taxon>Bacteria</taxon>
        <taxon>Pseudomonadati</taxon>
        <taxon>Bacteroidota</taxon>
        <taxon>Cytophagia</taxon>
        <taxon>Cytophagales</taxon>
        <taxon>Cyclobacteriaceae</taxon>
        <taxon>Echinicola</taxon>
    </lineage>
</organism>
<dbReference type="RefSeq" id="WP_290249646.1">
    <property type="nucleotide sequence ID" value="NZ_JAUFQT010000002.1"/>
</dbReference>
<feature type="chain" id="PRO_5046711952" description="DUF5723 domain-containing protein" evidence="1">
    <location>
        <begin position="20"/>
        <end position="436"/>
    </location>
</feature>
<feature type="signal peptide" evidence="1">
    <location>
        <begin position="1"/>
        <end position="19"/>
    </location>
</feature>
<reference evidence="2 3" key="1">
    <citation type="submission" date="2024-09" db="EMBL/GenBank/DDBJ databases">
        <authorList>
            <person name="Sun Q."/>
            <person name="Mori K."/>
        </authorList>
    </citation>
    <scope>NUCLEOTIDE SEQUENCE [LARGE SCALE GENOMIC DNA]</scope>
    <source>
        <strain evidence="2 3">CECT 7682</strain>
    </source>
</reference>
<evidence type="ECO:0000313" key="2">
    <source>
        <dbReference type="EMBL" id="MFB9211053.1"/>
    </source>
</evidence>
<evidence type="ECO:0000313" key="3">
    <source>
        <dbReference type="Proteomes" id="UP001589654"/>
    </source>
</evidence>
<dbReference type="Proteomes" id="UP001589654">
    <property type="component" value="Unassembled WGS sequence"/>
</dbReference>
<proteinExistence type="predicted"/>